<organism evidence="2 3">
    <name type="scientific">Thalassospira profundimaris</name>
    <dbReference type="NCBI Taxonomy" id="502049"/>
    <lineage>
        <taxon>Bacteria</taxon>
        <taxon>Pseudomonadati</taxon>
        <taxon>Pseudomonadota</taxon>
        <taxon>Alphaproteobacteria</taxon>
        <taxon>Rhodospirillales</taxon>
        <taxon>Thalassospiraceae</taxon>
        <taxon>Thalassospira</taxon>
    </lineage>
</organism>
<dbReference type="InterPro" id="IPR027417">
    <property type="entry name" value="P-loop_NTPase"/>
</dbReference>
<evidence type="ECO:0000313" key="2">
    <source>
        <dbReference type="EMBL" id="RCK25314.1"/>
    </source>
</evidence>
<name>A0A367VJC3_9PROT</name>
<sequence>MSQDLSRWFSGRPQWLQVAATKLIENSVLHDQDIDELATICRQEVSGALPKKTHSFPENAFPQGEAGTLRLCSISDIEGVNALAPRKPLEFGTSNITIVYGNNGSGKSGYVRLLKHVCGAREIGRLHRNVYKLDSPGGQTACIKFEQDGVERSHIWSGQGICDELKSVDIFDTSFGKVFVNEADVVSYEPPVLSFFSSLILVCEKIASLLDDEANRHQSKKPNIPTNKKATPEGLWYEAINAETTNEDIEKHCSFISADETEIQTLQQRLAEQAPAEKAKQLRKQKEHIDTLVKDASKHLEQLSDKNFQQIIALKRNCIVKKAAADTAAEKIFSSSELDGIGTDVWKELWATARNYSTSAAYKEAEYPNVSDGSRCVLCHQTLTDEAKSRFISFENFVQGELQNAATLAAEEYEAASNTIEVLPTSAVLKARIDAAGIAEDEIACQIKDFFVQLQDRRDLILNIVSEEDIPTPLLAPQWIVKIKAQSNSLEELAAKYDEDAKSDNREKIEKQLNSLEARKWLSEHRAAVDQEITRLKLLNQIQKAKKSTKTKALSDKKGELAEVLITDAFVKRFNAELTSLGASQMKVELVKSRVSKGRVLHKLQLKGASQNGLTDILSEGENRIVSIAAFLADVTGKSNQAPFVFDDPISSLDQSYEEAVVQRLIELSQDKQVIVFTHRLSLLGMIRHFAERKAKLDVVSIRSAEWGSGEPAHIPISQSDIKTALNTLMNQRYQDAKKASENGDFEHAELVLKSICSDFRTLVERSIENDLLCGVVQRFQRPVHTSKLKDLAKLTDADCNFLDSLMTKYSRFEHSQPSESPVQLPTPDDLLTDMSLLKGWREEYGKRSISA</sequence>
<gene>
    <name evidence="2" type="ORF">TH6_01425</name>
</gene>
<dbReference type="GO" id="GO:0000731">
    <property type="term" value="P:DNA synthesis involved in DNA repair"/>
    <property type="evidence" value="ECO:0007669"/>
    <property type="project" value="TreeGrafter"/>
</dbReference>
<dbReference type="GO" id="GO:0006302">
    <property type="term" value="P:double-strand break repair"/>
    <property type="evidence" value="ECO:0007669"/>
    <property type="project" value="TreeGrafter"/>
</dbReference>
<evidence type="ECO:0000313" key="3">
    <source>
        <dbReference type="Proteomes" id="UP000253061"/>
    </source>
</evidence>
<dbReference type="EMBL" id="JPWB01000001">
    <property type="protein sequence ID" value="RCK25314.1"/>
    <property type="molecule type" value="Genomic_DNA"/>
</dbReference>
<dbReference type="Gene3D" id="3.40.50.300">
    <property type="entry name" value="P-loop containing nucleotide triphosphate hydrolases"/>
    <property type="match status" value="2"/>
</dbReference>
<dbReference type="PANTHER" id="PTHR32182:SF22">
    <property type="entry name" value="ATP-DEPENDENT ENDONUCLEASE, OLD FAMILY-RELATED"/>
    <property type="match status" value="1"/>
</dbReference>
<evidence type="ECO:0000259" key="1">
    <source>
        <dbReference type="Pfam" id="PF13166"/>
    </source>
</evidence>
<reference evidence="2 3" key="1">
    <citation type="submission" date="2014-07" db="EMBL/GenBank/DDBJ databases">
        <title>Draft genome sequence of Thalassospira profundimaris R8-17.</title>
        <authorList>
            <person name="Lai Q."/>
            <person name="Shao Z."/>
        </authorList>
    </citation>
    <scope>NUCLEOTIDE SEQUENCE [LARGE SCALE GENOMIC DNA]</scope>
    <source>
        <strain evidence="2 3">R8-17</strain>
    </source>
</reference>
<comment type="caution">
    <text evidence="2">The sequence shown here is derived from an EMBL/GenBank/DDBJ whole genome shotgun (WGS) entry which is preliminary data.</text>
</comment>
<accession>A0A367VJC3</accession>
<dbReference type="AlphaFoldDB" id="A0A367VJC3"/>
<protein>
    <recommendedName>
        <fullName evidence="1">Protein CR006 P-loop domain-containing protein</fullName>
    </recommendedName>
</protein>
<dbReference type="PANTHER" id="PTHR32182">
    <property type="entry name" value="DNA REPLICATION AND REPAIR PROTEIN RECF"/>
    <property type="match status" value="1"/>
</dbReference>
<dbReference type="Pfam" id="PF13166">
    <property type="entry name" value="AAA_13"/>
    <property type="match status" value="1"/>
</dbReference>
<dbReference type="InterPro" id="IPR026866">
    <property type="entry name" value="CR006_AAA"/>
</dbReference>
<dbReference type="Proteomes" id="UP000253061">
    <property type="component" value="Unassembled WGS sequence"/>
</dbReference>
<dbReference type="SUPFAM" id="SSF52540">
    <property type="entry name" value="P-loop containing nucleoside triphosphate hydrolases"/>
    <property type="match status" value="1"/>
</dbReference>
<dbReference type="RefSeq" id="WP_062956603.1">
    <property type="nucleotide sequence ID" value="NZ_JPWB01000001.1"/>
</dbReference>
<proteinExistence type="predicted"/>
<feature type="domain" description="Protein CR006 P-loop" evidence="1">
    <location>
        <begin position="95"/>
        <end position="696"/>
    </location>
</feature>